<sequence length="418" mass="47487">MLLSGIKGAWRIAQTTSVLAKNGFDWLRGDRPPTPKLLRETFEDLGATYIKLGQFIASSPTLFPEDYVEEFQACLDQTEPLPYSYIESVLQKELRQPLDQVFSEIDPNALASASIAQVHAAKLVTGEDVVIKVQKPGVEHVIHTDLNFIHLAMKILETITPHLEMASLSEIVEEIQKSMMDECDFLKEAQNIESFQRFLDETQNNLVVVPKVYHQATSRRVLTMERLYGVSMTDLDAIKRYSENPELTLRIAMNTWFASLHQCDIFHADVHAGNLMVLRDGRVGFIDFGIVGRLTPGTWDALNDFGEALIAGDYETMANAMVVVGITKQKVDTVKLANDLEKFIKRVDGLQSVSYLDITETENDINKLMTDFVRMAKRHGIQFPRQFGLLIKQLLYFDRYRHVMAIDLVAEDYMSFLN</sequence>
<dbReference type="Proteomes" id="UP001161389">
    <property type="component" value="Unassembled WGS sequence"/>
</dbReference>
<dbReference type="SUPFAM" id="SSF56112">
    <property type="entry name" value="Protein kinase-like (PK-like)"/>
    <property type="match status" value="1"/>
</dbReference>
<keyword evidence="2" id="KW-0418">Kinase</keyword>
<organism evidence="2 3">
    <name type="scientific">Litoribrevibacter albus</name>
    <dbReference type="NCBI Taxonomy" id="1473156"/>
    <lineage>
        <taxon>Bacteria</taxon>
        <taxon>Pseudomonadati</taxon>
        <taxon>Pseudomonadota</taxon>
        <taxon>Gammaproteobacteria</taxon>
        <taxon>Oceanospirillales</taxon>
        <taxon>Oceanospirillaceae</taxon>
        <taxon>Litoribrevibacter</taxon>
    </lineage>
</organism>
<keyword evidence="3" id="KW-1185">Reference proteome</keyword>
<dbReference type="CDD" id="cd05121">
    <property type="entry name" value="ABC1_ADCK3-like"/>
    <property type="match status" value="1"/>
</dbReference>
<dbReference type="PANTHER" id="PTHR43173">
    <property type="entry name" value="ABC1 FAMILY PROTEIN"/>
    <property type="match status" value="1"/>
</dbReference>
<dbReference type="GO" id="GO:0004672">
    <property type="term" value="F:protein kinase activity"/>
    <property type="evidence" value="ECO:0007669"/>
    <property type="project" value="InterPro"/>
</dbReference>
<dbReference type="Gene3D" id="1.10.510.10">
    <property type="entry name" value="Transferase(Phosphotransferase) domain 1"/>
    <property type="match status" value="1"/>
</dbReference>
<name>A0AA37S7S7_9GAMM</name>
<feature type="domain" description="Protein kinase" evidence="1">
    <location>
        <begin position="104"/>
        <end position="417"/>
    </location>
</feature>
<dbReference type="PANTHER" id="PTHR43173:SF22">
    <property type="entry name" value="OS07G0227800 PROTEIN"/>
    <property type="match status" value="1"/>
</dbReference>
<dbReference type="InterPro" id="IPR051130">
    <property type="entry name" value="Mito_struct-func_regulator"/>
</dbReference>
<keyword evidence="2" id="KW-0808">Transferase</keyword>
<dbReference type="InterPro" id="IPR000719">
    <property type="entry name" value="Prot_kinase_dom"/>
</dbReference>
<gene>
    <name evidence="2" type="ORF">GCM10007876_03960</name>
</gene>
<evidence type="ECO:0000313" key="3">
    <source>
        <dbReference type="Proteomes" id="UP001161389"/>
    </source>
</evidence>
<dbReference type="PROSITE" id="PS50011">
    <property type="entry name" value="PROTEIN_KINASE_DOM"/>
    <property type="match status" value="1"/>
</dbReference>
<evidence type="ECO:0000313" key="2">
    <source>
        <dbReference type="EMBL" id="GLQ29918.1"/>
    </source>
</evidence>
<dbReference type="RefSeq" id="WP_284378154.1">
    <property type="nucleotide sequence ID" value="NZ_BSNM01000003.1"/>
</dbReference>
<accession>A0AA37S7S7</accession>
<evidence type="ECO:0000259" key="1">
    <source>
        <dbReference type="PROSITE" id="PS50011"/>
    </source>
</evidence>
<proteinExistence type="predicted"/>
<dbReference type="AlphaFoldDB" id="A0AA37S7S7"/>
<reference evidence="2" key="2">
    <citation type="submission" date="2023-01" db="EMBL/GenBank/DDBJ databases">
        <title>Draft genome sequence of Litoribrevibacter albus strain NBRC 110071.</title>
        <authorList>
            <person name="Sun Q."/>
            <person name="Mori K."/>
        </authorList>
    </citation>
    <scope>NUCLEOTIDE SEQUENCE</scope>
    <source>
        <strain evidence="2">NBRC 110071</strain>
    </source>
</reference>
<dbReference type="EMBL" id="BSNM01000003">
    <property type="protein sequence ID" value="GLQ29918.1"/>
    <property type="molecule type" value="Genomic_DNA"/>
</dbReference>
<dbReference type="GO" id="GO:0005524">
    <property type="term" value="F:ATP binding"/>
    <property type="evidence" value="ECO:0007669"/>
    <property type="project" value="InterPro"/>
</dbReference>
<comment type="caution">
    <text evidence="2">The sequence shown here is derived from an EMBL/GenBank/DDBJ whole genome shotgun (WGS) entry which is preliminary data.</text>
</comment>
<reference evidence="2" key="1">
    <citation type="journal article" date="2014" name="Int. J. Syst. Evol. Microbiol.">
        <title>Complete genome sequence of Corynebacterium casei LMG S-19264T (=DSM 44701T), isolated from a smear-ripened cheese.</title>
        <authorList>
            <consortium name="US DOE Joint Genome Institute (JGI-PGF)"/>
            <person name="Walter F."/>
            <person name="Albersmeier A."/>
            <person name="Kalinowski J."/>
            <person name="Ruckert C."/>
        </authorList>
    </citation>
    <scope>NUCLEOTIDE SEQUENCE</scope>
    <source>
        <strain evidence="2">NBRC 110071</strain>
    </source>
</reference>
<dbReference type="InterPro" id="IPR004147">
    <property type="entry name" value="ABC1_dom"/>
</dbReference>
<protein>
    <submittedName>
        <fullName evidence="2">Kinase</fullName>
    </submittedName>
</protein>
<dbReference type="InterPro" id="IPR011009">
    <property type="entry name" value="Kinase-like_dom_sf"/>
</dbReference>
<dbReference type="Pfam" id="PF03109">
    <property type="entry name" value="ABC1"/>
    <property type="match status" value="1"/>
</dbReference>